<evidence type="ECO:0000256" key="12">
    <source>
        <dbReference type="ARBA" id="ARBA00023119"/>
    </source>
</evidence>
<evidence type="ECO:0000256" key="17">
    <source>
        <dbReference type="ARBA" id="ARBA00023278"/>
    </source>
</evidence>
<keyword evidence="12" id="KW-0176">Collagen</keyword>
<dbReference type="GO" id="GO:0046872">
    <property type="term" value="F:metal ion binding"/>
    <property type="evidence" value="ECO:0007669"/>
    <property type="project" value="UniProtKB-KW"/>
</dbReference>
<dbReference type="SMART" id="SM00186">
    <property type="entry name" value="FBG"/>
    <property type="match status" value="1"/>
</dbReference>
<accession>A0A098M242</accession>
<keyword evidence="8" id="KW-0430">Lectin</keyword>
<evidence type="ECO:0000256" key="7">
    <source>
        <dbReference type="ARBA" id="ARBA00022729"/>
    </source>
</evidence>
<evidence type="ECO:0000256" key="15">
    <source>
        <dbReference type="ARBA" id="ARBA00023220"/>
    </source>
</evidence>
<dbReference type="InterPro" id="IPR036056">
    <property type="entry name" value="Fibrinogen-like_C"/>
</dbReference>
<dbReference type="PANTHER" id="PTHR19143:SF433">
    <property type="entry name" value="FICOLIN-2"/>
    <property type="match status" value="1"/>
</dbReference>
<name>A0A098M242_9SAUR</name>
<evidence type="ECO:0000256" key="16">
    <source>
        <dbReference type="ARBA" id="ARBA00023240"/>
    </source>
</evidence>
<keyword evidence="7 19" id="KW-0732">Signal</keyword>
<keyword evidence="16" id="KW-1199">Hemostasis impairing toxin</keyword>
<evidence type="ECO:0000256" key="14">
    <source>
        <dbReference type="ARBA" id="ARBA00023180"/>
    </source>
</evidence>
<comment type="subcellular location">
    <subcellularLocation>
        <location evidence="2">Secreted</location>
    </subcellularLocation>
</comment>
<feature type="chain" id="PRO_5010610221" evidence="19">
    <location>
        <begin position="23"/>
        <end position="343"/>
    </location>
</feature>
<evidence type="ECO:0000256" key="3">
    <source>
        <dbReference type="ARBA" id="ARBA00006932"/>
    </source>
</evidence>
<evidence type="ECO:0000256" key="8">
    <source>
        <dbReference type="ARBA" id="ARBA00022734"/>
    </source>
</evidence>
<keyword evidence="14" id="KW-0325">Glycoprotein</keyword>
<dbReference type="GO" id="GO:0001867">
    <property type="term" value="P:complement activation, lectin pathway"/>
    <property type="evidence" value="ECO:0007669"/>
    <property type="project" value="TreeGrafter"/>
</dbReference>
<proteinExistence type="inferred from homology"/>
<evidence type="ECO:0000256" key="18">
    <source>
        <dbReference type="SAM" id="MobiDB-lite"/>
    </source>
</evidence>
<evidence type="ECO:0000256" key="4">
    <source>
        <dbReference type="ARBA" id="ARBA00022525"/>
    </source>
</evidence>
<dbReference type="AlphaFoldDB" id="A0A098M242"/>
<feature type="signal peptide" evidence="19">
    <location>
        <begin position="1"/>
        <end position="22"/>
    </location>
</feature>
<keyword evidence="6" id="KW-0479">Metal-binding</keyword>
<dbReference type="GO" id="GO:0097367">
    <property type="term" value="F:carbohydrate derivative binding"/>
    <property type="evidence" value="ECO:0007669"/>
    <property type="project" value="TreeGrafter"/>
</dbReference>
<reference evidence="21" key="1">
    <citation type="submission" date="2014-09" db="EMBL/GenBank/DDBJ databases">
        <title>RNA-seq and high-definition mass spectrometry reveal the complex and divergent venoms of two rear-fanged colubrid snakes.</title>
        <authorList>
            <person name="McGivern J.J."/>
            <person name="Wray K.P."/>
            <person name="Margres M.J."/>
            <person name="Couch M.E."/>
            <person name="Mackessy S.P."/>
            <person name="Rokyta D.R."/>
        </authorList>
    </citation>
    <scope>NUCLEOTIDE SEQUENCE</scope>
    <source>
        <tissue evidence="21">Venom gland</tissue>
    </source>
</reference>
<sequence length="343" mass="37631">MGRAGKRAALFLLCLMAATCRGAEKSTCPEAQVLELNGNDKLTILRGCPGSPGSPGPQGAPGTPGAKGERGLQGIPGEIGPPGPKGEKGEAGKPGEKGNKGDKGDIDEEGLDALQCKRGARSCKELLAQGVVLSGWYTIYPQDCRPLRVLCDMHTDGGGWIVFQRRSDGSVDFFQKWVDYKKGFGSELNEFWLGNDHLHLLTSLGKNELRVDLMDFENKQSFAKYGSFQVAAESDQYRLIVGNFTGGPAGDSLRRHHNMPFSTRDKLQDPKNHKCAVTYRGAWWYNDCHDSNLNGKYQQGAHQSFADGINWKTGRGYHYSYKHTEMKFRPVAYGAPSTDGDFF</sequence>
<keyword evidence="9" id="KW-0677">Repeat</keyword>
<dbReference type="FunFam" id="3.90.215.10:FF:000001">
    <property type="entry name" value="Tenascin isoform 1"/>
    <property type="match status" value="1"/>
</dbReference>
<evidence type="ECO:0000256" key="11">
    <source>
        <dbReference type="ARBA" id="ARBA00022859"/>
    </source>
</evidence>
<keyword evidence="15" id="KW-1216">Complement system impairing toxin</keyword>
<dbReference type="EMBL" id="GDBE01000026">
    <property type="protein sequence ID" value="JAS04951.1"/>
    <property type="molecule type" value="Transcribed_RNA"/>
</dbReference>
<feature type="region of interest" description="Disordered" evidence="18">
    <location>
        <begin position="45"/>
        <end position="107"/>
    </location>
</feature>
<organism evidence="21">
    <name type="scientific">Hypsiglena sp. JMG-2014</name>
    <dbReference type="NCBI Taxonomy" id="1550645"/>
    <lineage>
        <taxon>Eukaryota</taxon>
        <taxon>Metazoa</taxon>
        <taxon>Chordata</taxon>
        <taxon>Craniata</taxon>
        <taxon>Vertebrata</taxon>
        <taxon>Euteleostomi</taxon>
        <taxon>Lepidosauria</taxon>
        <taxon>Squamata</taxon>
        <taxon>Bifurcata</taxon>
        <taxon>Unidentata</taxon>
        <taxon>Episquamata</taxon>
        <taxon>Toxicofera</taxon>
        <taxon>Serpentes</taxon>
        <taxon>Colubroidea</taxon>
        <taxon>Dipsadidae</taxon>
        <taxon>Hypsiglena</taxon>
    </lineage>
</organism>
<evidence type="ECO:0000256" key="19">
    <source>
        <dbReference type="SAM" id="SignalP"/>
    </source>
</evidence>
<evidence type="ECO:0000256" key="2">
    <source>
        <dbReference type="ARBA" id="ARBA00004613"/>
    </source>
</evidence>
<dbReference type="PANTHER" id="PTHR19143">
    <property type="entry name" value="FIBRINOGEN/TENASCIN/ANGIOPOEITIN"/>
    <property type="match status" value="1"/>
</dbReference>
<evidence type="ECO:0000256" key="5">
    <source>
        <dbReference type="ARBA" id="ARBA00022588"/>
    </source>
</evidence>
<dbReference type="EMBL" id="GBSI01000026">
    <property type="protein sequence ID" value="JAC96469.1"/>
    <property type="molecule type" value="Transcribed_RNA"/>
</dbReference>
<keyword evidence="5" id="KW-0399">Innate immunity</keyword>
<evidence type="ECO:0000313" key="21">
    <source>
        <dbReference type="EMBL" id="JAC96469.1"/>
    </source>
</evidence>
<evidence type="ECO:0000256" key="1">
    <source>
        <dbReference type="ARBA" id="ARBA00003654"/>
    </source>
</evidence>
<comment type="similarity">
    <text evidence="3">Belongs to the ficolin lectin family. Veficolin subfamily.</text>
</comment>
<dbReference type="GO" id="GO:0030246">
    <property type="term" value="F:carbohydrate binding"/>
    <property type="evidence" value="ECO:0007669"/>
    <property type="project" value="UniProtKB-KW"/>
</dbReference>
<evidence type="ECO:0000256" key="13">
    <source>
        <dbReference type="ARBA" id="ARBA00023157"/>
    </source>
</evidence>
<dbReference type="GO" id="GO:0005102">
    <property type="term" value="F:signaling receptor binding"/>
    <property type="evidence" value="ECO:0007669"/>
    <property type="project" value="TreeGrafter"/>
</dbReference>
<dbReference type="InterPro" id="IPR008160">
    <property type="entry name" value="Collagen"/>
</dbReference>
<dbReference type="InterPro" id="IPR020837">
    <property type="entry name" value="Fibrinogen_CS"/>
</dbReference>
<dbReference type="CDD" id="cd00087">
    <property type="entry name" value="FReD"/>
    <property type="match status" value="1"/>
</dbReference>
<dbReference type="PROSITE" id="PS51406">
    <property type="entry name" value="FIBRINOGEN_C_2"/>
    <property type="match status" value="1"/>
</dbReference>
<comment type="function">
    <text evidence="1">Initiates complement activation and/or interferes in platelet aggregation and/or blood coagulation.</text>
</comment>
<feature type="domain" description="Fibrinogen C-terminal" evidence="20">
    <location>
        <begin position="114"/>
        <end position="332"/>
    </location>
</feature>
<protein>
    <submittedName>
        <fullName evidence="21">Ficolin 1</fullName>
    </submittedName>
</protein>
<dbReference type="NCBIfam" id="NF040941">
    <property type="entry name" value="GGGWT_bact"/>
    <property type="match status" value="1"/>
</dbReference>
<keyword evidence="13" id="KW-1015">Disulfide bond</keyword>
<evidence type="ECO:0000259" key="20">
    <source>
        <dbReference type="PROSITE" id="PS51406"/>
    </source>
</evidence>
<dbReference type="InterPro" id="IPR002181">
    <property type="entry name" value="Fibrinogen_a/b/g_C_dom"/>
</dbReference>
<reference evidence="22" key="2">
    <citation type="journal article" date="2015" name="G3 (Bethesda)">
        <title>Post-transcriptional mechanisms contribute little to phenotypic variation in snake venoms.</title>
        <authorList>
            <person name="Rokyta D.R."/>
            <person name="Margres M.J."/>
            <person name="Calvin K."/>
        </authorList>
    </citation>
    <scope>NUCLEOTIDE SEQUENCE</scope>
    <source>
        <tissue evidence="22">Venom gland</tissue>
    </source>
</reference>
<keyword evidence="17" id="KW-0379">Hydroxylation</keyword>
<dbReference type="Pfam" id="PF01391">
    <property type="entry name" value="Collagen"/>
    <property type="match status" value="1"/>
</dbReference>
<dbReference type="Gene3D" id="3.90.215.10">
    <property type="entry name" value="Gamma Fibrinogen, chain A, domain 1"/>
    <property type="match status" value="1"/>
</dbReference>
<dbReference type="SUPFAM" id="SSF56496">
    <property type="entry name" value="Fibrinogen C-terminal domain-like"/>
    <property type="match status" value="1"/>
</dbReference>
<keyword evidence="10" id="KW-0106">Calcium</keyword>
<dbReference type="GO" id="GO:0003823">
    <property type="term" value="F:antigen binding"/>
    <property type="evidence" value="ECO:0007669"/>
    <property type="project" value="TreeGrafter"/>
</dbReference>
<evidence type="ECO:0000256" key="6">
    <source>
        <dbReference type="ARBA" id="ARBA00022723"/>
    </source>
</evidence>
<dbReference type="InterPro" id="IPR014716">
    <property type="entry name" value="Fibrinogen_a/b/g_C_1"/>
</dbReference>
<dbReference type="Pfam" id="PF00147">
    <property type="entry name" value="Fibrinogen_C"/>
    <property type="match status" value="1"/>
</dbReference>
<keyword evidence="16" id="KW-0800">Toxin</keyword>
<evidence type="ECO:0000256" key="9">
    <source>
        <dbReference type="ARBA" id="ARBA00022737"/>
    </source>
</evidence>
<dbReference type="GO" id="GO:0005581">
    <property type="term" value="C:collagen trimer"/>
    <property type="evidence" value="ECO:0007669"/>
    <property type="project" value="UniProtKB-KW"/>
</dbReference>
<evidence type="ECO:0000313" key="22">
    <source>
        <dbReference type="EMBL" id="JAS04951.1"/>
    </source>
</evidence>
<dbReference type="InterPro" id="IPR050373">
    <property type="entry name" value="Fibrinogen_C-term_domain"/>
</dbReference>
<keyword evidence="11" id="KW-0391">Immunity</keyword>
<feature type="compositionally biased region" description="Basic and acidic residues" evidence="18">
    <location>
        <begin position="85"/>
        <end position="104"/>
    </location>
</feature>
<dbReference type="GO" id="GO:0005615">
    <property type="term" value="C:extracellular space"/>
    <property type="evidence" value="ECO:0007669"/>
    <property type="project" value="TreeGrafter"/>
</dbReference>
<evidence type="ECO:0000256" key="10">
    <source>
        <dbReference type="ARBA" id="ARBA00022837"/>
    </source>
</evidence>
<dbReference type="PROSITE" id="PS00514">
    <property type="entry name" value="FIBRINOGEN_C_1"/>
    <property type="match status" value="1"/>
</dbReference>
<keyword evidence="4" id="KW-0964">Secreted</keyword>